<proteinExistence type="predicted"/>
<gene>
    <name evidence="1" type="ORF">Amon02_001313600</name>
</gene>
<evidence type="ECO:0000313" key="2">
    <source>
        <dbReference type="Proteomes" id="UP001165064"/>
    </source>
</evidence>
<keyword evidence="2" id="KW-1185">Reference proteome</keyword>
<protein>
    <submittedName>
        <fullName evidence="1">Unnamed protein product</fullName>
    </submittedName>
</protein>
<sequence>MNHRPSKKCSNVGTGSSSSSQKSSHDGLRCESNSPPSSQLVISNQDLIFEHFLPSFEMHNYMFNRTLLDTEYIRDDKPPTYEEQTSSADVVNVSHETRYVDPTINPDMLLLNNLDNMQTLNLPIKLTIILTKSLPLRNVHSERETPLKVYMPGDIVTGYTLIENISNEPIPYEMFLVSLEVS</sequence>
<name>A0ACB5UD21_AMBMO</name>
<evidence type="ECO:0000313" key="1">
    <source>
        <dbReference type="EMBL" id="GMF08043.1"/>
    </source>
</evidence>
<dbReference type="EMBL" id="BSXS01016634">
    <property type="protein sequence ID" value="GMF08043.1"/>
    <property type="molecule type" value="Genomic_DNA"/>
</dbReference>
<organism evidence="1 2">
    <name type="scientific">Ambrosiozyma monospora</name>
    <name type="common">Yeast</name>
    <name type="synonym">Endomycopsis monosporus</name>
    <dbReference type="NCBI Taxonomy" id="43982"/>
    <lineage>
        <taxon>Eukaryota</taxon>
        <taxon>Fungi</taxon>
        <taxon>Dikarya</taxon>
        <taxon>Ascomycota</taxon>
        <taxon>Saccharomycotina</taxon>
        <taxon>Pichiomycetes</taxon>
        <taxon>Pichiales</taxon>
        <taxon>Pichiaceae</taxon>
        <taxon>Ambrosiozyma</taxon>
    </lineage>
</organism>
<comment type="caution">
    <text evidence="1">The sequence shown here is derived from an EMBL/GenBank/DDBJ whole genome shotgun (WGS) entry which is preliminary data.</text>
</comment>
<reference evidence="1" key="1">
    <citation type="submission" date="2023-04" db="EMBL/GenBank/DDBJ databases">
        <title>Ambrosiozyma monospora NBRC 10751.</title>
        <authorList>
            <person name="Ichikawa N."/>
            <person name="Sato H."/>
            <person name="Tonouchi N."/>
        </authorList>
    </citation>
    <scope>NUCLEOTIDE SEQUENCE</scope>
    <source>
        <strain evidence="1">NBRC 10751</strain>
    </source>
</reference>
<dbReference type="Proteomes" id="UP001165064">
    <property type="component" value="Unassembled WGS sequence"/>
</dbReference>
<accession>A0ACB5UD21</accession>